<proteinExistence type="predicted"/>
<organism evidence="3 4">
    <name type="scientific">Williamsia herbipolensis</name>
    <dbReference type="NCBI Taxonomy" id="1603258"/>
    <lineage>
        <taxon>Bacteria</taxon>
        <taxon>Bacillati</taxon>
        <taxon>Actinomycetota</taxon>
        <taxon>Actinomycetes</taxon>
        <taxon>Mycobacteriales</taxon>
        <taxon>Nocardiaceae</taxon>
        <taxon>Williamsia</taxon>
    </lineage>
</organism>
<keyword evidence="4" id="KW-1185">Reference proteome</keyword>
<feature type="compositionally biased region" description="Low complexity" evidence="1">
    <location>
        <begin position="43"/>
        <end position="102"/>
    </location>
</feature>
<dbReference type="InterPro" id="IPR038468">
    <property type="entry name" value="MmpS_C"/>
</dbReference>
<dbReference type="RefSeq" id="WP_328855943.1">
    <property type="nucleotide sequence ID" value="NZ_CP108021.1"/>
</dbReference>
<sequence>MTERPGGEQDPGADDQWRPVDPVGGNPPTQAFDPAQGPYRQDPYAQPQYGQQPPYGEPQYGTAQYGQTPYGQPQYDQTQYGQPQYTQPGYGQDPYAQPQYGGTQYGGTPPGGGNTNRTLWLIAAVVALLVVVALVAGYFLVSNSGDDSDNDLAASSSTSVTAPDDSLIPDLPGGAIPTEEPPTSATPTAGQILYQITGNGQVLGLTYSAGQTFKITPRLITPPWSVAVDVGVTPSLTAVVLQGQLTCTISRDGKVLNTSTSSTGLLRCEAPAG</sequence>
<dbReference type="Proteomes" id="UP001432128">
    <property type="component" value="Chromosome"/>
</dbReference>
<dbReference type="Gene3D" id="2.60.40.2880">
    <property type="entry name" value="MmpS1-5, C-terminal soluble domain"/>
    <property type="match status" value="1"/>
</dbReference>
<keyword evidence="2" id="KW-1133">Transmembrane helix</keyword>
<dbReference type="KEGG" id="whr:OG579_10840"/>
<evidence type="ECO:0000313" key="4">
    <source>
        <dbReference type="Proteomes" id="UP001432128"/>
    </source>
</evidence>
<evidence type="ECO:0000256" key="2">
    <source>
        <dbReference type="SAM" id="Phobius"/>
    </source>
</evidence>
<reference evidence="3 4" key="1">
    <citation type="submission" date="2022-10" db="EMBL/GenBank/DDBJ databases">
        <title>The complete genomes of actinobacterial strains from the NBC collection.</title>
        <authorList>
            <person name="Joergensen T.S."/>
            <person name="Alvarez Arevalo M."/>
            <person name="Sterndorff E.B."/>
            <person name="Faurdal D."/>
            <person name="Vuksanovic O."/>
            <person name="Mourched A.-S."/>
            <person name="Charusanti P."/>
            <person name="Shaw S."/>
            <person name="Blin K."/>
            <person name="Weber T."/>
        </authorList>
    </citation>
    <scope>NUCLEOTIDE SEQUENCE [LARGE SCALE GENOMIC DNA]</scope>
    <source>
        <strain evidence="3 4">NBC_00319</strain>
    </source>
</reference>
<evidence type="ECO:0000313" key="3">
    <source>
        <dbReference type="EMBL" id="WUM18259.1"/>
    </source>
</evidence>
<evidence type="ECO:0000256" key="1">
    <source>
        <dbReference type="SAM" id="MobiDB-lite"/>
    </source>
</evidence>
<protein>
    <recommendedName>
        <fullName evidence="5">MmpS family membrane protein</fullName>
    </recommendedName>
</protein>
<feature type="region of interest" description="Disordered" evidence="1">
    <location>
        <begin position="146"/>
        <end position="187"/>
    </location>
</feature>
<feature type="transmembrane region" description="Helical" evidence="2">
    <location>
        <begin position="119"/>
        <end position="141"/>
    </location>
</feature>
<evidence type="ECO:0008006" key="5">
    <source>
        <dbReference type="Google" id="ProtNLM"/>
    </source>
</evidence>
<name>A0AAU4JWT6_9NOCA</name>
<accession>A0AAU4JWT6</accession>
<dbReference type="EMBL" id="CP108021">
    <property type="protein sequence ID" value="WUM18259.1"/>
    <property type="molecule type" value="Genomic_DNA"/>
</dbReference>
<gene>
    <name evidence="3" type="ORF">OG579_10840</name>
</gene>
<feature type="compositionally biased region" description="Low complexity" evidence="1">
    <location>
        <begin position="177"/>
        <end position="187"/>
    </location>
</feature>
<keyword evidence="2" id="KW-0812">Transmembrane</keyword>
<dbReference type="AlphaFoldDB" id="A0AAU4JWT6"/>
<keyword evidence="2" id="KW-0472">Membrane</keyword>
<feature type="region of interest" description="Disordered" evidence="1">
    <location>
        <begin position="1"/>
        <end position="111"/>
    </location>
</feature>